<dbReference type="InterPro" id="IPR011992">
    <property type="entry name" value="EF-hand-dom_pair"/>
</dbReference>
<dbReference type="SUPFAM" id="SSF47473">
    <property type="entry name" value="EF-hand"/>
    <property type="match status" value="1"/>
</dbReference>
<dbReference type="Gene3D" id="1.10.238.10">
    <property type="entry name" value="EF-hand"/>
    <property type="match status" value="1"/>
</dbReference>
<dbReference type="InterPro" id="IPR051426">
    <property type="entry name" value="Peflin/Sorcin_CaBP"/>
</dbReference>
<dbReference type="SMART" id="SM00054">
    <property type="entry name" value="EFh"/>
    <property type="match status" value="3"/>
</dbReference>
<evidence type="ECO:0000256" key="4">
    <source>
        <dbReference type="ARBA" id="ARBA00022737"/>
    </source>
</evidence>
<evidence type="ECO:0000256" key="2">
    <source>
        <dbReference type="ARBA" id="ARBA00022490"/>
    </source>
</evidence>
<keyword evidence="5" id="KW-0106">Calcium</keyword>
<evidence type="ECO:0000259" key="7">
    <source>
        <dbReference type="PROSITE" id="PS50222"/>
    </source>
</evidence>
<dbReference type="Proteomes" id="UP000077521">
    <property type="component" value="Unassembled WGS sequence"/>
</dbReference>
<reference evidence="8" key="1">
    <citation type="submission" date="2016-04" db="EMBL/GenBank/DDBJ databases">
        <authorList>
            <person name="Nguyen H.D."/>
            <person name="Samba Siva P."/>
            <person name="Cullis J."/>
            <person name="Levesque C.A."/>
            <person name="Hambleton S."/>
        </authorList>
    </citation>
    <scope>NUCLEOTIDE SEQUENCE</scope>
    <source>
        <strain evidence="8">DAOMC 236416</strain>
    </source>
</reference>
<keyword evidence="4" id="KW-0677">Repeat</keyword>
<dbReference type="PANTHER" id="PTHR46212:SF3">
    <property type="entry name" value="GH27120P"/>
    <property type="match status" value="1"/>
</dbReference>
<sequence length="267" mass="27848">MSHAYSYGQQGAGGGGGGGGYGQGGGGYGQGGGGGGYGQGGGGYGGPPGGGAPGGAGGYPPPASNRPQAFNKQSGPPPGSNPQLWGWFVAVDRDGSGNISPIELQQALVNGDWSPFDLDTVKMLMAIFDVDRSGHITFQEFEALWKYVQDWQNVFRHFDNDRSGNIDQGELQNALHSFGYNLNPKLLHLLVTKYINPETASGSAGSLQPAAGRGGKPTITFDVSRCPRKFRTPKVLLNAYANTPTHHAPLRVPFLLLNSDSCAAVSP</sequence>
<evidence type="ECO:0000313" key="9">
    <source>
        <dbReference type="Proteomes" id="UP000077521"/>
    </source>
</evidence>
<dbReference type="GO" id="GO:0005737">
    <property type="term" value="C:cytoplasm"/>
    <property type="evidence" value="ECO:0007669"/>
    <property type="project" value="UniProtKB-SubCell"/>
</dbReference>
<dbReference type="Pfam" id="PF13405">
    <property type="entry name" value="EF-hand_6"/>
    <property type="match status" value="1"/>
</dbReference>
<dbReference type="PROSITE" id="PS50222">
    <property type="entry name" value="EF_HAND_2"/>
    <property type="match status" value="2"/>
</dbReference>
<dbReference type="CDD" id="cd16180">
    <property type="entry name" value="EFh_PEF_Group_I"/>
    <property type="match status" value="1"/>
</dbReference>
<keyword evidence="9" id="KW-1185">Reference proteome</keyword>
<dbReference type="GO" id="GO:0005509">
    <property type="term" value="F:calcium ion binding"/>
    <property type="evidence" value="ECO:0007669"/>
    <property type="project" value="InterPro"/>
</dbReference>
<gene>
    <name evidence="8" type="ORF">A4X13_0g6508</name>
</gene>
<feature type="domain" description="EF-hand" evidence="7">
    <location>
        <begin position="146"/>
        <end position="181"/>
    </location>
</feature>
<dbReference type="InterPro" id="IPR002048">
    <property type="entry name" value="EF_hand_dom"/>
</dbReference>
<dbReference type="GO" id="GO:0048306">
    <property type="term" value="F:calcium-dependent protein binding"/>
    <property type="evidence" value="ECO:0007669"/>
    <property type="project" value="UniProtKB-ARBA"/>
</dbReference>
<organism evidence="8 9">
    <name type="scientific">Tilletia indica</name>
    <dbReference type="NCBI Taxonomy" id="43049"/>
    <lineage>
        <taxon>Eukaryota</taxon>
        <taxon>Fungi</taxon>
        <taxon>Dikarya</taxon>
        <taxon>Basidiomycota</taxon>
        <taxon>Ustilaginomycotina</taxon>
        <taxon>Exobasidiomycetes</taxon>
        <taxon>Tilletiales</taxon>
        <taxon>Tilletiaceae</taxon>
        <taxon>Tilletia</taxon>
    </lineage>
</organism>
<dbReference type="PROSITE" id="PS00018">
    <property type="entry name" value="EF_HAND_1"/>
    <property type="match status" value="2"/>
</dbReference>
<name>A0A177TC72_9BASI</name>
<evidence type="ECO:0000256" key="5">
    <source>
        <dbReference type="ARBA" id="ARBA00022837"/>
    </source>
</evidence>
<protein>
    <recommendedName>
        <fullName evidence="7">EF-hand domain-containing protein</fullName>
    </recommendedName>
</protein>
<keyword evidence="2" id="KW-0963">Cytoplasm</keyword>
<comment type="caution">
    <text evidence="8">The sequence shown here is derived from an EMBL/GenBank/DDBJ whole genome shotgun (WGS) entry which is preliminary data.</text>
</comment>
<evidence type="ECO:0000256" key="6">
    <source>
        <dbReference type="SAM" id="MobiDB-lite"/>
    </source>
</evidence>
<proteinExistence type="predicted"/>
<feature type="domain" description="EF-hand" evidence="7">
    <location>
        <begin position="79"/>
        <end position="114"/>
    </location>
</feature>
<feature type="region of interest" description="Disordered" evidence="6">
    <location>
        <begin position="1"/>
        <end position="85"/>
    </location>
</feature>
<evidence type="ECO:0000256" key="1">
    <source>
        <dbReference type="ARBA" id="ARBA00004496"/>
    </source>
</evidence>
<dbReference type="EMBL" id="LWDF02000630">
    <property type="protein sequence ID" value="KAE8244543.1"/>
    <property type="molecule type" value="Genomic_DNA"/>
</dbReference>
<keyword evidence="3" id="KW-0479">Metal-binding</keyword>
<dbReference type="PANTHER" id="PTHR46212">
    <property type="entry name" value="PEFLIN"/>
    <property type="match status" value="1"/>
</dbReference>
<evidence type="ECO:0000256" key="3">
    <source>
        <dbReference type="ARBA" id="ARBA00022723"/>
    </source>
</evidence>
<dbReference type="AlphaFoldDB" id="A0A177TC72"/>
<evidence type="ECO:0000313" key="8">
    <source>
        <dbReference type="EMBL" id="KAE8244543.1"/>
    </source>
</evidence>
<dbReference type="InterPro" id="IPR018247">
    <property type="entry name" value="EF_Hand_1_Ca_BS"/>
</dbReference>
<dbReference type="Pfam" id="PF13499">
    <property type="entry name" value="EF-hand_7"/>
    <property type="match status" value="1"/>
</dbReference>
<feature type="compositionally biased region" description="Gly residues" evidence="6">
    <location>
        <begin position="10"/>
        <end position="58"/>
    </location>
</feature>
<accession>A0A177TC72</accession>
<reference evidence="8" key="2">
    <citation type="journal article" date="2019" name="IMA Fungus">
        <title>Genome sequencing and comparison of five Tilletia species to identify candidate genes for the detection of regulated species infecting wheat.</title>
        <authorList>
            <person name="Nguyen H.D.T."/>
            <person name="Sultana T."/>
            <person name="Kesanakurti P."/>
            <person name="Hambleton S."/>
        </authorList>
    </citation>
    <scope>NUCLEOTIDE SEQUENCE</scope>
    <source>
        <strain evidence="8">DAOMC 236416</strain>
    </source>
</reference>
<feature type="compositionally biased region" description="Polar residues" evidence="6">
    <location>
        <begin position="65"/>
        <end position="74"/>
    </location>
</feature>
<comment type="subcellular location">
    <subcellularLocation>
        <location evidence="1">Cytoplasm</location>
    </subcellularLocation>
</comment>